<reference evidence="4 5" key="1">
    <citation type="journal article" date="2012" name="J. Bacteriol.">
        <title>Genome Sequence of Gallaecimonas xiamenensis Type Strain 3-C-1.</title>
        <authorList>
            <person name="Lai Q."/>
            <person name="Wang L."/>
            <person name="Wang W."/>
            <person name="Shao Z."/>
        </authorList>
    </citation>
    <scope>NUCLEOTIDE SEQUENCE [LARGE SCALE GENOMIC DNA]</scope>
    <source>
        <strain evidence="4 5">3-C-1</strain>
    </source>
</reference>
<name>K2J0D5_9GAMM</name>
<proteinExistence type="predicted"/>
<keyword evidence="2" id="KW-0732">Signal</keyword>
<feature type="region of interest" description="Disordered" evidence="1">
    <location>
        <begin position="37"/>
        <end position="83"/>
    </location>
</feature>
<dbReference type="InterPro" id="IPR025392">
    <property type="entry name" value="DUF4124"/>
</dbReference>
<dbReference type="Pfam" id="PF13511">
    <property type="entry name" value="DUF4124"/>
    <property type="match status" value="1"/>
</dbReference>
<dbReference type="eggNOG" id="ENOG5030SUJ">
    <property type="taxonomic scope" value="Bacteria"/>
</dbReference>
<dbReference type="STRING" id="745411.B3C1_17132"/>
<evidence type="ECO:0000313" key="5">
    <source>
        <dbReference type="Proteomes" id="UP000006755"/>
    </source>
</evidence>
<gene>
    <name evidence="4" type="ORF">B3C1_17132</name>
</gene>
<evidence type="ECO:0000259" key="3">
    <source>
        <dbReference type="Pfam" id="PF13511"/>
    </source>
</evidence>
<dbReference type="Proteomes" id="UP000006755">
    <property type="component" value="Unassembled WGS sequence"/>
</dbReference>
<accession>K2J0D5</accession>
<feature type="domain" description="DUF4124" evidence="3">
    <location>
        <begin position="28"/>
        <end position="68"/>
    </location>
</feature>
<organism evidence="4 5">
    <name type="scientific">Gallaecimonas xiamenensis 3-C-1</name>
    <dbReference type="NCBI Taxonomy" id="745411"/>
    <lineage>
        <taxon>Bacteria</taxon>
        <taxon>Pseudomonadati</taxon>
        <taxon>Pseudomonadota</taxon>
        <taxon>Gammaproteobacteria</taxon>
        <taxon>Enterobacterales</taxon>
        <taxon>Gallaecimonadaceae</taxon>
        <taxon>Gallaecimonas</taxon>
    </lineage>
</organism>
<dbReference type="EMBL" id="AMRI01000032">
    <property type="protein sequence ID" value="EKE68252.1"/>
    <property type="molecule type" value="Genomic_DNA"/>
</dbReference>
<feature type="chain" id="PRO_5003861146" description="DUF4124 domain-containing protein" evidence="2">
    <location>
        <begin position="19"/>
        <end position="146"/>
    </location>
</feature>
<keyword evidence="5" id="KW-1185">Reference proteome</keyword>
<feature type="signal peptide" evidence="2">
    <location>
        <begin position="1"/>
        <end position="18"/>
    </location>
</feature>
<comment type="caution">
    <text evidence="4">The sequence shown here is derived from an EMBL/GenBank/DDBJ whole genome shotgun (WGS) entry which is preliminary data.</text>
</comment>
<dbReference type="RefSeq" id="WP_008486375.1">
    <property type="nucleotide sequence ID" value="NZ_AMRI01000032.1"/>
</dbReference>
<evidence type="ECO:0000256" key="1">
    <source>
        <dbReference type="SAM" id="MobiDB-lite"/>
    </source>
</evidence>
<evidence type="ECO:0000256" key="2">
    <source>
        <dbReference type="SAM" id="SignalP"/>
    </source>
</evidence>
<sequence>MFKYSLLLLLSFSLGSWAAMPQGKDDNTVYRWVDSKGNVHFSQTPPPGKAVDAVKVDAPQPSSTPPTPVSVGQNDEKAESPTQDLVKMRSQLKEACSRAKENLATLTSFDRVRLQEESGEYRVLSEEEKAEQITLYKEQIKEACKS</sequence>
<evidence type="ECO:0000313" key="4">
    <source>
        <dbReference type="EMBL" id="EKE68252.1"/>
    </source>
</evidence>
<dbReference type="OrthoDB" id="7068596at2"/>
<dbReference type="AlphaFoldDB" id="K2J0D5"/>
<protein>
    <recommendedName>
        <fullName evidence="3">DUF4124 domain-containing protein</fullName>
    </recommendedName>
</protein>